<dbReference type="InterPro" id="IPR012902">
    <property type="entry name" value="N_methyl_site"/>
</dbReference>
<keyword evidence="1" id="KW-1133">Transmembrane helix</keyword>
<dbReference type="AlphaFoldDB" id="B9XLB5"/>
<accession>B9XLB5</accession>
<dbReference type="Proteomes" id="UP000003688">
    <property type="component" value="Unassembled WGS sequence"/>
</dbReference>
<keyword evidence="1" id="KW-0472">Membrane</keyword>
<dbReference type="EMBL" id="ABOX02000029">
    <property type="protein sequence ID" value="EEF59318.1"/>
    <property type="molecule type" value="Genomic_DNA"/>
</dbReference>
<keyword evidence="1" id="KW-0812">Transmembrane</keyword>
<name>B9XLB5_PEDPL</name>
<feature type="transmembrane region" description="Helical" evidence="1">
    <location>
        <begin position="23"/>
        <end position="49"/>
    </location>
</feature>
<dbReference type="InterPro" id="IPR045584">
    <property type="entry name" value="Pilin-like"/>
</dbReference>
<organism evidence="3 4">
    <name type="scientific">Pedosphaera parvula (strain Ellin514)</name>
    <dbReference type="NCBI Taxonomy" id="320771"/>
    <lineage>
        <taxon>Bacteria</taxon>
        <taxon>Pseudomonadati</taxon>
        <taxon>Verrucomicrobiota</taxon>
        <taxon>Pedosphaerae</taxon>
        <taxon>Pedosphaerales</taxon>
        <taxon>Pedosphaeraceae</taxon>
        <taxon>Pedosphaera</taxon>
    </lineage>
</organism>
<dbReference type="PANTHER" id="PTHR30093:SF2">
    <property type="entry name" value="TYPE II SECRETION SYSTEM PROTEIN H"/>
    <property type="match status" value="1"/>
</dbReference>
<dbReference type="PANTHER" id="PTHR30093">
    <property type="entry name" value="GENERAL SECRETION PATHWAY PROTEIN G"/>
    <property type="match status" value="1"/>
</dbReference>
<keyword evidence="4" id="KW-1185">Reference proteome</keyword>
<sequence precursor="true">MLKDYLDIRKTKNQMKLRATRRVAFTLVELLVVIAIISILAGLLLPALAKAKQKAKRIQCVSNLKQAGLAFHMFMHDHNSRFPMSESTNNGGASEFAHETYLINGPSYFSYRQFQALSADLGSPQVLACPADLSRIPASKFDTLSNSNLSLFVGVNADYSWPNSILAGDWNVTNISYYGAVILRMDASTRGGWDNGLHQMSGNVLFSDSHVESISGSRFRLPESSAPSLTDLILPLAH</sequence>
<evidence type="ECO:0000313" key="4">
    <source>
        <dbReference type="Proteomes" id="UP000003688"/>
    </source>
</evidence>
<evidence type="ECO:0000256" key="1">
    <source>
        <dbReference type="SAM" id="Phobius"/>
    </source>
</evidence>
<dbReference type="Gene3D" id="3.30.700.10">
    <property type="entry name" value="Glycoprotein, Type 4 Pilin"/>
    <property type="match status" value="1"/>
</dbReference>
<feature type="domain" description="DUF1559" evidence="2">
    <location>
        <begin position="50"/>
        <end position="98"/>
    </location>
</feature>
<protein>
    <recommendedName>
        <fullName evidence="2">DUF1559 domain-containing protein</fullName>
    </recommendedName>
</protein>
<evidence type="ECO:0000313" key="3">
    <source>
        <dbReference type="EMBL" id="EEF59318.1"/>
    </source>
</evidence>
<dbReference type="SUPFAM" id="SSF54523">
    <property type="entry name" value="Pili subunits"/>
    <property type="match status" value="1"/>
</dbReference>
<dbReference type="Pfam" id="PF07596">
    <property type="entry name" value="SBP_bac_10"/>
    <property type="match status" value="1"/>
</dbReference>
<evidence type="ECO:0000259" key="2">
    <source>
        <dbReference type="Pfam" id="PF07596"/>
    </source>
</evidence>
<dbReference type="NCBIfam" id="TIGR02532">
    <property type="entry name" value="IV_pilin_GFxxxE"/>
    <property type="match status" value="1"/>
</dbReference>
<dbReference type="Pfam" id="PF07963">
    <property type="entry name" value="N_methyl"/>
    <property type="match status" value="1"/>
</dbReference>
<gene>
    <name evidence="3" type="ORF">Cflav_PD1866</name>
</gene>
<dbReference type="STRING" id="320771.Cflav_PD1866"/>
<proteinExistence type="predicted"/>
<dbReference type="InterPro" id="IPR011453">
    <property type="entry name" value="DUF1559"/>
</dbReference>
<comment type="caution">
    <text evidence="3">The sequence shown here is derived from an EMBL/GenBank/DDBJ whole genome shotgun (WGS) entry which is preliminary data.</text>
</comment>
<reference evidence="3 4" key="1">
    <citation type="journal article" date="2011" name="J. Bacteriol.">
        <title>Genome sequence of 'Pedosphaera parvula' Ellin514, an aerobic Verrucomicrobial isolate from pasture soil.</title>
        <authorList>
            <person name="Kant R."/>
            <person name="van Passel M.W."/>
            <person name="Sangwan P."/>
            <person name="Palva A."/>
            <person name="Lucas S."/>
            <person name="Copeland A."/>
            <person name="Lapidus A."/>
            <person name="Glavina Del Rio T."/>
            <person name="Dalin E."/>
            <person name="Tice H."/>
            <person name="Bruce D."/>
            <person name="Goodwin L."/>
            <person name="Pitluck S."/>
            <person name="Chertkov O."/>
            <person name="Larimer F.W."/>
            <person name="Land M.L."/>
            <person name="Hauser L."/>
            <person name="Brettin T.S."/>
            <person name="Detter J.C."/>
            <person name="Han S."/>
            <person name="de Vos W.M."/>
            <person name="Janssen P.H."/>
            <person name="Smidt H."/>
        </authorList>
    </citation>
    <scope>NUCLEOTIDE SEQUENCE [LARGE SCALE GENOMIC DNA]</scope>
    <source>
        <strain evidence="3 4">Ellin514</strain>
    </source>
</reference>